<evidence type="ECO:0000256" key="1">
    <source>
        <dbReference type="SAM" id="MobiDB-lite"/>
    </source>
</evidence>
<reference evidence="2" key="1">
    <citation type="submission" date="2020-03" db="EMBL/GenBank/DDBJ databases">
        <authorList>
            <person name="Weist P."/>
        </authorList>
    </citation>
    <scope>NUCLEOTIDE SEQUENCE</scope>
</reference>
<feature type="region of interest" description="Disordered" evidence="1">
    <location>
        <begin position="51"/>
        <end position="100"/>
    </location>
</feature>
<dbReference type="EMBL" id="CADEAL010002935">
    <property type="protein sequence ID" value="CAB1442818.1"/>
    <property type="molecule type" value="Genomic_DNA"/>
</dbReference>
<dbReference type="Proteomes" id="UP001153269">
    <property type="component" value="Unassembled WGS sequence"/>
</dbReference>
<evidence type="ECO:0000313" key="2">
    <source>
        <dbReference type="EMBL" id="CAB1442818.1"/>
    </source>
</evidence>
<sequence>MEGSGPSHLQVAYIIQQETFNNELQEEKKNKALQEELETITPSYHEFYQSHEADVSRTEEESLSNVLLSPNTSSCLRRHENQEGFNQEENLTLSGAEERE</sequence>
<evidence type="ECO:0000313" key="3">
    <source>
        <dbReference type="Proteomes" id="UP001153269"/>
    </source>
</evidence>
<dbReference type="AlphaFoldDB" id="A0A9N7V4T9"/>
<comment type="caution">
    <text evidence="2">The sequence shown here is derived from an EMBL/GenBank/DDBJ whole genome shotgun (WGS) entry which is preliminary data.</text>
</comment>
<protein>
    <submittedName>
        <fullName evidence="2">Uncharacterized protein</fullName>
    </submittedName>
</protein>
<keyword evidence="3" id="KW-1185">Reference proteome</keyword>
<proteinExistence type="predicted"/>
<name>A0A9N7V4T9_PLEPL</name>
<gene>
    <name evidence="2" type="ORF">PLEPLA_LOCUS30536</name>
</gene>
<accession>A0A9N7V4T9</accession>
<feature type="compositionally biased region" description="Basic and acidic residues" evidence="1">
    <location>
        <begin position="51"/>
        <end position="60"/>
    </location>
</feature>
<feature type="compositionally biased region" description="Polar residues" evidence="1">
    <location>
        <begin position="63"/>
        <end position="75"/>
    </location>
</feature>
<feature type="compositionally biased region" description="Polar residues" evidence="1">
    <location>
        <begin position="83"/>
        <end position="93"/>
    </location>
</feature>
<organism evidence="2 3">
    <name type="scientific">Pleuronectes platessa</name>
    <name type="common">European plaice</name>
    <dbReference type="NCBI Taxonomy" id="8262"/>
    <lineage>
        <taxon>Eukaryota</taxon>
        <taxon>Metazoa</taxon>
        <taxon>Chordata</taxon>
        <taxon>Craniata</taxon>
        <taxon>Vertebrata</taxon>
        <taxon>Euteleostomi</taxon>
        <taxon>Actinopterygii</taxon>
        <taxon>Neopterygii</taxon>
        <taxon>Teleostei</taxon>
        <taxon>Neoteleostei</taxon>
        <taxon>Acanthomorphata</taxon>
        <taxon>Carangaria</taxon>
        <taxon>Pleuronectiformes</taxon>
        <taxon>Pleuronectoidei</taxon>
        <taxon>Pleuronectidae</taxon>
        <taxon>Pleuronectes</taxon>
    </lineage>
</organism>